<reference evidence="1" key="1">
    <citation type="journal article" date="2011" name="PLoS Biol.">
        <title>Gene gain and loss during evolution of obligate parasitism in the white rust pathogen of Arabidopsis thaliana.</title>
        <authorList>
            <person name="Kemen E."/>
            <person name="Gardiner A."/>
            <person name="Schultz-Larsen T."/>
            <person name="Kemen A.C."/>
            <person name="Balmuth A.L."/>
            <person name="Robert-Seilaniantz A."/>
            <person name="Bailey K."/>
            <person name="Holub E."/>
            <person name="Studholme D.J."/>
            <person name="Maclean D."/>
            <person name="Jones J.D."/>
        </authorList>
    </citation>
    <scope>NUCLEOTIDE SEQUENCE</scope>
</reference>
<name>F0WDF9_9STRA</name>
<organism evidence="1">
    <name type="scientific">Albugo laibachii Nc14</name>
    <dbReference type="NCBI Taxonomy" id="890382"/>
    <lineage>
        <taxon>Eukaryota</taxon>
        <taxon>Sar</taxon>
        <taxon>Stramenopiles</taxon>
        <taxon>Oomycota</taxon>
        <taxon>Peronosporomycetes</taxon>
        <taxon>Albuginales</taxon>
        <taxon>Albuginaceae</taxon>
        <taxon>Albugo</taxon>
    </lineage>
</organism>
<proteinExistence type="predicted"/>
<dbReference type="HOGENOM" id="CLU_559492_0_0_1"/>
<protein>
    <submittedName>
        <fullName evidence="1">AlNc14C66G4679 protein</fullName>
    </submittedName>
</protein>
<reference evidence="1" key="2">
    <citation type="submission" date="2011-02" db="EMBL/GenBank/DDBJ databases">
        <authorList>
            <person name="MacLean D."/>
        </authorList>
    </citation>
    <scope>NUCLEOTIDE SEQUENCE</scope>
</reference>
<dbReference type="AlphaFoldDB" id="F0WDF9"/>
<evidence type="ECO:0000313" key="1">
    <source>
        <dbReference type="EMBL" id="CCA19231.1"/>
    </source>
</evidence>
<dbReference type="EMBL" id="FR824111">
    <property type="protein sequence ID" value="CCA19231.1"/>
    <property type="molecule type" value="Genomic_DNA"/>
</dbReference>
<gene>
    <name evidence="1" type="primary">AlNc14C66G4679</name>
    <name evidence="1" type="ORF">ALNC14_053740</name>
</gene>
<accession>F0WDF9</accession>
<sequence length="488" mass="56130">MRILSMHLCEGKKQIQIIAPASYKYVNGCHDCIAEKVFGTHFKFNPSLTEKANEKKTSRNLYKVGFNAETHDDFLLTHIQDICITNQLCSAIQTAKNFEADPKEVFSTITIQPDNCFAVRPVYFARIKKCRKCLSGIGKRHNEQWFFPKKLKRLWGGCITQEIDLNAEAASSYPFVIAMSEEVYRYQFTLLCIQKWAKFSLQCGSKGTHRRFLIDSEYDYLQLCERCRLRDGVRFKVISKASSDDICKIGNVIPETVHPAREKEKKHQVRCMNVLYKYWNKGKSNSCKSCILEKVPEAFTYRTNRFEDIDVEAGKFGLLTSSQKIPNAFCLHRQIEWVQLINKLDAISTTNHLQNADYAKDTPATVHDSAVREETEDVMWLEANQLSKENFSEIAYCIGFHTDVYFRMSVERNRFILFRKYDRNILASVCGAQVEVANTKTILSVVILQPMSLRAISAVLDFSMLKKPRFYAKPVDVSGADTDMDSKK</sequence>